<evidence type="ECO:0000256" key="5">
    <source>
        <dbReference type="ARBA" id="ARBA00022729"/>
    </source>
</evidence>
<dbReference type="GO" id="GO:0007155">
    <property type="term" value="P:cell adhesion"/>
    <property type="evidence" value="ECO:0007669"/>
    <property type="project" value="UniProtKB-KW"/>
</dbReference>
<feature type="disulfide bond" evidence="11">
    <location>
        <begin position="1055"/>
        <end position="1082"/>
    </location>
</feature>
<feature type="domain" description="C-type lectin" evidence="13">
    <location>
        <begin position="2166"/>
        <end position="2282"/>
    </location>
</feature>
<dbReference type="FunFam" id="2.10.70.10:FF:000064">
    <property type="entry name" value="Fibulin 7"/>
    <property type="match status" value="2"/>
</dbReference>
<gene>
    <name evidence="15" type="ORF">BRAFLDRAFT_68379</name>
</gene>
<feature type="signal peptide" evidence="12">
    <location>
        <begin position="1"/>
        <end position="26"/>
    </location>
</feature>
<dbReference type="Pfam" id="PF00059">
    <property type="entry name" value="Lectin_C"/>
    <property type="match status" value="1"/>
</dbReference>
<feature type="domain" description="Sushi" evidence="14">
    <location>
        <begin position="1028"/>
        <end position="1084"/>
    </location>
</feature>
<feature type="disulfide bond" evidence="11">
    <location>
        <begin position="941"/>
        <end position="968"/>
    </location>
</feature>
<feature type="domain" description="Sushi" evidence="14">
    <location>
        <begin position="1199"/>
        <end position="1256"/>
    </location>
</feature>
<sequence length="2285" mass="242957">MRGREALLLTAAVLTLLLLIGHEVDGSGSRRRRRRRSTTSPPPVDCRWSSWSLFSSDCGNTCGGTRTYTRYRCRPAANGGADCVGDTQKTEPCPGTACQNGGQWNGASCTCPSGFYGSCCQTTLMCPPLDAPSNGQISSPVMTGGDVVYFSCDPGYTLLGSSSATCESSGSWSNNRPICQRGSCPALQVVPHGSMYGSMSTGSTMTFSCLPGYTLSGPSSITCTPQGVWSAQPPTCTVIHSQVQTQCTVLANPDPIAQGSVTGPTHLYGTTIHFACSPGYTMVGTPDRMCQTNGQWSGSQPTCHANQVPQCTALSAPHHGTISGSNNLGDTVTFSCDLGYELTGSVTRTCQSTLDWSGTQPTCTKIQCPPGQSPSHGHVTGNIQYGDTISYTCDAGYVLTGDATSTCLSTGVWSNQPPQCTEVRCPELSAPANGDMTGGNRYQNQVHFSCNTGYQLVGSTTLTCQADQTWSGPVPNCSPTQCPSMQVSNGFITGGTVFGTTASCGCDPGYLLIGPATTTCQSIGTWSASAPTCTIKDCQPLVAPNHGSVTGGNTYGDVATYACDPGYEMVGSPTQTCQDNQHWSGSPPYCIRIKCPTVSAPANGNMVGSIEFGDQLQFSCSPGHQLIGSSTLTCQADQMWDVTVPTCSPIQCPPLQSPQNGQVSGGSSYGDTNTYTCDIGYLLFGDSTTDCLSTGTWSSQPPQCTLKTCPPLTAPNHGSVVGGNNYGDVAHYACDPGYDLVGTPSRTCQDNQLWSGTAPSCIKMECAILDLPTHGTVNGTNFVGDTVTFACDPGYEITEIQCQFFSTLANGHMMGGNSYGDQLQFHCSTGYQLVGSSTLTCQADQTWSDAAPTCTRIQCPAVQAPLNGDVTGGNFFGSTATYTCDVGYLLTGHSTSTCLSTGTWSSQDPQCTLKTCQPLAFPNHGTVTGGNNYGNVATYTCDVGYDLIGNPTQTCQDNQQWTGSPPTCQRKECPPLSTPSNGFMSGTNFYGDQVTFTCHSGYEISGSAVLTCQMNQQWNGTQPTCERIHCPPLSPIANGQMSGGHLFGDQVMFVCNSGYDLSGSPSRKCQADGTWSGVQPACDQQDCGQLPAPSHGTVSGATHYGNQVTFTCDPGYEIFGSVTLTCQENQQWSGAPPTCTLITCPPLSPVSNGQMNGGTSFGDQVTFACNVGYSLSGSPSRTCLADGTWSGVQPVCNRVACQNLDPPTNGMINVISNLYGGGVTFDCNVGYQLVGSSILTCQSDQQWSGSPPSCQRIQCPPLSPISDGQMSASGSFFMDRVTFVCNSGFDLFGSNERLCQADGTWSGIQPVCNRTKCPDLAAPAHGYVTSGTFYGDTATYSCQIGYEIDGVAVRTCQADKTWRGMEPTCTRISCPALSPPTNGQMNGNSNFYGDQVIFACDLGFELNGSLSLICQSDGTWSGVQPVCNALKCQTLTAPAHGTVAGGSSFGDTATYSCDAGYEVVGTSTRLCQPSRTWSGNEPTCEKLSCASLDAPLNGGISGFNQYGDTVTFDCSIGFELVGDQTRTCQSDQQWNGTQPYCQRLKCPQLGMITNGGFSGGIFYGDYASFMCNAGYELQGNTSAVCMDNGQWSNPAPSCIAKECPPLTAPQDGAMTGTFFVGDRVTFSCKTGFNLVGSTVIVCKDTLTWSDTIPKCERKCCSALSIPFGDYAGTICYNDTITFNCDPGYEMFGATKATCDETGQWDTAVPQCQKLCCDSSLVIPNGQLTTPHGNCFNAVGLVDCSIGYMVNGNDILYCNASGQWEGKMPQCELMCCGDPGSIRDGTVSFTGECYGDVANYSCNSGFALVGNASYTCSPSGDWGPSPYCQPYNLCDRTTLAQPHGGTKICFTSPQGTEMVEFCQMHCNPGKEYSNHNEAMYECSAATGWLWQVRVYRPGGTSAFVSVNVGVCSSAYINPFAAVVASGLTITMSGPVDMAAIETEMRHYLIDHNLCTLPCQVGNIDLQIDPMARVGPWAKKNTRSNSRLLVSIQLFSYADESLITPTNTVQMEWVRLAGELREVLTTLEQPGGIILTVQGVDMVLHAENMQISPPSLGCQQGEVLEGVQCRQCGPGTYYDVYENDCRPCPYATYQDESAQTECKPCKDGTTTAMISARNSTQCQAFAECNCGIHPCKLTDAAGYVCDCLDGYKEENIAGELLCKECTPFQGNCYSVSETRGRYDQAKQECNERGGILAVINDQVTQDFFIQLLSVDNKDVWIGLTDEHFTGQWQWSDGTPINSNVYTFWAYGEPNGSGNCTHLWPLAGFQWDDMRCHGTTYHICQFTF</sequence>
<organism>
    <name type="scientific">Branchiostoma floridae</name>
    <name type="common">Florida lancelet</name>
    <name type="synonym">Amphioxus</name>
    <dbReference type="NCBI Taxonomy" id="7739"/>
    <lineage>
        <taxon>Eukaryota</taxon>
        <taxon>Metazoa</taxon>
        <taxon>Chordata</taxon>
        <taxon>Cephalochordata</taxon>
        <taxon>Leptocardii</taxon>
        <taxon>Amphioxiformes</taxon>
        <taxon>Branchiostomatidae</taxon>
        <taxon>Branchiostoma</taxon>
    </lineage>
</organism>
<protein>
    <recommendedName>
        <fullName evidence="16">Sushi, von Willebrand factor type A, EGF and pentraxin domain-containing protein 1</fullName>
    </recommendedName>
</protein>
<feature type="domain" description="Sushi" evidence="14">
    <location>
        <begin position="1544"/>
        <end position="1600"/>
    </location>
</feature>
<feature type="domain" description="Sushi" evidence="14">
    <location>
        <begin position="1372"/>
        <end position="1429"/>
    </location>
</feature>
<dbReference type="eggNOG" id="KOG1217">
    <property type="taxonomic scope" value="Eukaryota"/>
</dbReference>
<evidence type="ECO:0000256" key="3">
    <source>
        <dbReference type="ARBA" id="ARBA00022536"/>
    </source>
</evidence>
<feature type="disulfide bond" evidence="11">
    <location>
        <begin position="1457"/>
        <end position="1484"/>
    </location>
</feature>
<feature type="disulfide bond" evidence="11">
    <location>
        <begin position="152"/>
        <end position="179"/>
    </location>
</feature>
<dbReference type="PROSITE" id="PS50041">
    <property type="entry name" value="C_TYPE_LECTIN_2"/>
    <property type="match status" value="1"/>
</dbReference>
<dbReference type="InterPro" id="IPR011641">
    <property type="entry name" value="Tyr-kin_ephrin_A/B_rcpt-like"/>
</dbReference>
<feature type="chain" id="PRO_5002934237" description="Sushi, von Willebrand factor type A, EGF and pentraxin domain-containing protein 1" evidence="12">
    <location>
        <begin position="27"/>
        <end position="2285"/>
    </location>
</feature>
<evidence type="ECO:0000256" key="1">
    <source>
        <dbReference type="ARBA" id="ARBA00004613"/>
    </source>
</evidence>
<feature type="domain" description="Sushi" evidence="14">
    <location>
        <begin position="1773"/>
        <end position="1829"/>
    </location>
</feature>
<dbReference type="PROSITE" id="PS50092">
    <property type="entry name" value="TSP1"/>
    <property type="match status" value="1"/>
</dbReference>
<feature type="disulfide bond" evidence="11">
    <location>
        <begin position="1285"/>
        <end position="1312"/>
    </location>
</feature>
<feature type="disulfide bond" evidence="11">
    <location>
        <begin position="1342"/>
        <end position="1369"/>
    </location>
</feature>
<dbReference type="Gene3D" id="2.10.70.10">
    <property type="entry name" value="Complement Module, domain 1"/>
    <property type="match status" value="29"/>
</dbReference>
<feature type="disulfide bond" evidence="11">
    <location>
        <begin position="1400"/>
        <end position="1427"/>
    </location>
</feature>
<dbReference type="SUPFAM" id="SSF56436">
    <property type="entry name" value="C-type lectin-like"/>
    <property type="match status" value="1"/>
</dbReference>
<evidence type="ECO:0000256" key="12">
    <source>
        <dbReference type="SAM" id="SignalP"/>
    </source>
</evidence>
<keyword evidence="2" id="KW-0964">Secreted</keyword>
<feature type="disulfide bond" evidence="11">
    <location>
        <begin position="1571"/>
        <end position="1598"/>
    </location>
</feature>
<keyword evidence="8" id="KW-0130">Cell adhesion</keyword>
<dbReference type="SMART" id="SM00181">
    <property type="entry name" value="EGF"/>
    <property type="match status" value="3"/>
</dbReference>
<dbReference type="Gene3D" id="2.20.100.10">
    <property type="entry name" value="Thrombospondin type-1 (TSP1) repeat"/>
    <property type="match status" value="1"/>
</dbReference>
<keyword evidence="5 12" id="KW-0732">Signal</keyword>
<dbReference type="Gene3D" id="2.10.50.10">
    <property type="entry name" value="Tumor Necrosis Factor Receptor, subunit A, domain 2"/>
    <property type="match status" value="1"/>
</dbReference>
<dbReference type="InterPro" id="IPR001304">
    <property type="entry name" value="C-type_lectin-like"/>
</dbReference>
<dbReference type="InterPro" id="IPR036383">
    <property type="entry name" value="TSP1_rpt_sf"/>
</dbReference>
<feature type="disulfide bond" evidence="11">
    <location>
        <begin position="209"/>
        <end position="236"/>
    </location>
</feature>
<keyword evidence="9 11" id="KW-1015">Disulfide bond</keyword>
<feature type="disulfide bond" evidence="11">
    <location>
        <begin position="620"/>
        <end position="647"/>
    </location>
</feature>
<accession>C3XRS5</accession>
<dbReference type="CDD" id="cd00033">
    <property type="entry name" value="CCP"/>
    <property type="match status" value="29"/>
</dbReference>
<feature type="domain" description="Sushi" evidence="14">
    <location>
        <begin position="800"/>
        <end position="856"/>
    </location>
</feature>
<evidence type="ECO:0000256" key="2">
    <source>
        <dbReference type="ARBA" id="ARBA00022525"/>
    </source>
</evidence>
<feature type="domain" description="Sushi" evidence="14">
    <location>
        <begin position="1315"/>
        <end position="1371"/>
    </location>
</feature>
<feature type="domain" description="Sushi" evidence="14">
    <location>
        <begin position="245"/>
        <end position="305"/>
    </location>
</feature>
<feature type="disulfide bond" evidence="11">
    <location>
        <begin position="276"/>
        <end position="303"/>
    </location>
</feature>
<feature type="domain" description="Sushi" evidence="14">
    <location>
        <begin position="593"/>
        <end position="649"/>
    </location>
</feature>
<keyword evidence="10" id="KW-0325">Glycoprotein</keyword>
<evidence type="ECO:0000256" key="4">
    <source>
        <dbReference type="ARBA" id="ARBA00022659"/>
    </source>
</evidence>
<feature type="disulfide bond" evidence="11">
    <location>
        <begin position="506"/>
        <end position="533"/>
    </location>
</feature>
<feature type="domain" description="Sushi" evidence="14">
    <location>
        <begin position="971"/>
        <end position="1027"/>
    </location>
</feature>
<dbReference type="PANTHER" id="PTHR19325:SF575">
    <property type="entry name" value="LOCOMOTION-RELATED PROTEIN HIKARU GENKI"/>
    <property type="match status" value="1"/>
</dbReference>
<dbReference type="InterPro" id="IPR000436">
    <property type="entry name" value="Sushi_SCR_CCP_dom"/>
</dbReference>
<dbReference type="GO" id="GO:0005576">
    <property type="term" value="C:extracellular region"/>
    <property type="evidence" value="ECO:0007669"/>
    <property type="project" value="UniProtKB-SubCell"/>
</dbReference>
<dbReference type="Gene3D" id="3.10.100.10">
    <property type="entry name" value="Mannose-Binding Protein A, subunit A"/>
    <property type="match status" value="1"/>
</dbReference>
<feature type="domain" description="Sushi" evidence="14">
    <location>
        <begin position="1085"/>
        <end position="1141"/>
    </location>
</feature>
<dbReference type="PROSITE" id="PS00022">
    <property type="entry name" value="EGF_1"/>
    <property type="match status" value="1"/>
</dbReference>
<evidence type="ECO:0000256" key="7">
    <source>
        <dbReference type="ARBA" id="ARBA00022837"/>
    </source>
</evidence>
<evidence type="ECO:0000313" key="15">
    <source>
        <dbReference type="EMBL" id="EEN69393.1"/>
    </source>
</evidence>
<feature type="disulfide bond" evidence="11">
    <location>
        <begin position="450"/>
        <end position="477"/>
    </location>
</feature>
<feature type="disulfide bond" evidence="11">
    <location>
        <begin position="827"/>
        <end position="854"/>
    </location>
</feature>
<feature type="domain" description="Sushi" evidence="14">
    <location>
        <begin position="1601"/>
        <end position="1657"/>
    </location>
</feature>
<evidence type="ECO:0000256" key="11">
    <source>
        <dbReference type="PROSITE-ProRule" id="PRU00302"/>
    </source>
</evidence>
<dbReference type="STRING" id="7739.C3XRS5"/>
<feature type="domain" description="Sushi" evidence="14">
    <location>
        <begin position="1257"/>
        <end position="1314"/>
    </location>
</feature>
<feature type="domain" description="Sushi" evidence="14">
    <location>
        <begin position="1714"/>
        <end position="1772"/>
    </location>
</feature>
<dbReference type="InterPro" id="IPR000742">
    <property type="entry name" value="EGF"/>
</dbReference>
<dbReference type="InterPro" id="IPR050350">
    <property type="entry name" value="Compl-Cell_Adhes-Reg"/>
</dbReference>
<evidence type="ECO:0000259" key="13">
    <source>
        <dbReference type="PROSITE" id="PS50041"/>
    </source>
</evidence>
<feature type="domain" description="Sushi" evidence="14">
    <location>
        <begin position="650"/>
        <end position="706"/>
    </location>
</feature>
<feature type="disulfide bond" evidence="11">
    <location>
        <begin position="393"/>
        <end position="420"/>
    </location>
</feature>
<feature type="domain" description="Sushi" evidence="14">
    <location>
        <begin position="1658"/>
        <end position="1713"/>
    </location>
</feature>
<dbReference type="InterPro" id="IPR000884">
    <property type="entry name" value="TSP1_rpt"/>
</dbReference>
<evidence type="ECO:0000259" key="14">
    <source>
        <dbReference type="PROSITE" id="PS50923"/>
    </source>
</evidence>
<evidence type="ECO:0000256" key="9">
    <source>
        <dbReference type="ARBA" id="ARBA00023157"/>
    </source>
</evidence>
<feature type="disulfide bond" evidence="11">
    <location>
        <begin position="247"/>
        <end position="290"/>
    </location>
</feature>
<feature type="domain" description="Sushi" evidence="14">
    <location>
        <begin position="536"/>
        <end position="592"/>
    </location>
</feature>
<proteinExistence type="predicted"/>
<feature type="domain" description="Sushi" evidence="14">
    <location>
        <begin position="1487"/>
        <end position="1543"/>
    </location>
</feature>
<feature type="domain" description="Sushi" evidence="14">
    <location>
        <begin position="309"/>
        <end position="365"/>
    </location>
</feature>
<feature type="domain" description="Sushi" evidence="14">
    <location>
        <begin position="423"/>
        <end position="479"/>
    </location>
</feature>
<dbReference type="PROSITE" id="PS01186">
    <property type="entry name" value="EGF_2"/>
    <property type="match status" value="1"/>
</dbReference>
<dbReference type="Pfam" id="PF07699">
    <property type="entry name" value="Ephrin_rec_like"/>
    <property type="match status" value="1"/>
</dbReference>
<feature type="domain" description="Sushi" evidence="14">
    <location>
        <begin position="124"/>
        <end position="181"/>
    </location>
</feature>
<dbReference type="SMART" id="SM00034">
    <property type="entry name" value="CLECT"/>
    <property type="match status" value="1"/>
</dbReference>
<dbReference type="SMART" id="SM00209">
    <property type="entry name" value="TSP1"/>
    <property type="match status" value="1"/>
</dbReference>
<dbReference type="EMBL" id="GG666456">
    <property type="protein sequence ID" value="EEN69393.1"/>
    <property type="molecule type" value="Genomic_DNA"/>
</dbReference>
<feature type="disulfide bond" evidence="11">
    <location>
        <begin position="1169"/>
        <end position="1196"/>
    </location>
</feature>
<feature type="domain" description="Sushi" evidence="14">
    <location>
        <begin position="857"/>
        <end position="913"/>
    </location>
</feature>
<feature type="disulfide bond" evidence="11">
    <location>
        <begin position="1112"/>
        <end position="1139"/>
    </location>
</feature>
<feature type="domain" description="Sushi" evidence="14">
    <location>
        <begin position="707"/>
        <end position="763"/>
    </location>
</feature>
<dbReference type="SMART" id="SM01411">
    <property type="entry name" value="Ephrin_rec_like"/>
    <property type="match status" value="1"/>
</dbReference>
<reference evidence="15" key="1">
    <citation type="journal article" date="2008" name="Nature">
        <title>The amphioxus genome and the evolution of the chordate karyotype.</title>
        <authorList>
            <consortium name="US DOE Joint Genome Institute (JGI-PGF)"/>
            <person name="Putnam N.H."/>
            <person name="Butts T."/>
            <person name="Ferrier D.E.K."/>
            <person name="Furlong R.F."/>
            <person name="Hellsten U."/>
            <person name="Kawashima T."/>
            <person name="Robinson-Rechavi M."/>
            <person name="Shoguchi E."/>
            <person name="Terry A."/>
            <person name="Yu J.-K."/>
            <person name="Benito-Gutierrez E.L."/>
            <person name="Dubchak I."/>
            <person name="Garcia-Fernandez J."/>
            <person name="Gibson-Brown J.J."/>
            <person name="Grigoriev I.V."/>
            <person name="Horton A.C."/>
            <person name="de Jong P.J."/>
            <person name="Jurka J."/>
            <person name="Kapitonov V.V."/>
            <person name="Kohara Y."/>
            <person name="Kuroki Y."/>
            <person name="Lindquist E."/>
            <person name="Lucas S."/>
            <person name="Osoegawa K."/>
            <person name="Pennacchio L.A."/>
            <person name="Salamov A.A."/>
            <person name="Satou Y."/>
            <person name="Sauka-Spengler T."/>
            <person name="Schmutz J."/>
            <person name="Shin-I T."/>
            <person name="Toyoda A."/>
            <person name="Bronner-Fraser M."/>
            <person name="Fujiyama A."/>
            <person name="Holland L.Z."/>
            <person name="Holland P.W.H."/>
            <person name="Satoh N."/>
            <person name="Rokhsar D.S."/>
        </authorList>
    </citation>
    <scope>NUCLEOTIDE SEQUENCE [LARGE SCALE GENOMIC DNA]</scope>
    <source>
        <strain evidence="15">S238N-H82</strain>
        <tissue evidence="15">Testes</tissue>
    </source>
</reference>
<feature type="domain" description="Sushi" evidence="14">
    <location>
        <begin position="1142"/>
        <end position="1198"/>
    </location>
</feature>
<feature type="disulfide bond" evidence="11">
    <location>
        <begin position="677"/>
        <end position="704"/>
    </location>
</feature>
<dbReference type="eggNOG" id="KOG4297">
    <property type="taxonomic scope" value="Eukaryota"/>
</dbReference>
<keyword evidence="6" id="KW-0677">Repeat</keyword>
<dbReference type="InterPro" id="IPR016187">
    <property type="entry name" value="CTDL_fold"/>
</dbReference>
<dbReference type="PANTHER" id="PTHR19325">
    <property type="entry name" value="COMPLEMENT COMPONENT-RELATED SUSHI DOMAIN-CONTAINING"/>
    <property type="match status" value="1"/>
</dbReference>
<feature type="domain" description="Sushi" evidence="14">
    <location>
        <begin position="366"/>
        <end position="422"/>
    </location>
</feature>
<feature type="disulfide bond" evidence="11">
    <location>
        <begin position="1684"/>
        <end position="1711"/>
    </location>
</feature>
<feature type="disulfide bond" evidence="11">
    <location>
        <begin position="1743"/>
        <end position="1770"/>
    </location>
</feature>
<feature type="disulfide bond" evidence="11">
    <location>
        <begin position="1628"/>
        <end position="1655"/>
    </location>
</feature>
<name>C3XRS5_BRAFL</name>
<comment type="subcellular location">
    <subcellularLocation>
        <location evidence="1">Secreted</location>
    </subcellularLocation>
</comment>
<feature type="domain" description="Sushi" evidence="14">
    <location>
        <begin position="914"/>
        <end position="970"/>
    </location>
</feature>
<evidence type="ECO:0000256" key="8">
    <source>
        <dbReference type="ARBA" id="ARBA00022889"/>
    </source>
</evidence>
<comment type="caution">
    <text evidence="11">Lacks conserved residue(s) required for the propagation of feature annotation.</text>
</comment>
<evidence type="ECO:0008006" key="16">
    <source>
        <dbReference type="Google" id="ProtNLM"/>
    </source>
</evidence>
<feature type="domain" description="Sushi" evidence="14">
    <location>
        <begin position="1430"/>
        <end position="1486"/>
    </location>
</feature>
<keyword evidence="7" id="KW-0106">Calcium</keyword>
<feature type="disulfide bond" evidence="11">
    <location>
        <begin position="1514"/>
        <end position="1541"/>
    </location>
</feature>
<evidence type="ECO:0000256" key="10">
    <source>
        <dbReference type="ARBA" id="ARBA00023180"/>
    </source>
</evidence>
<dbReference type="InterPro" id="IPR035976">
    <property type="entry name" value="Sushi/SCR/CCP_sf"/>
</dbReference>
<feature type="disulfide bond" evidence="11">
    <location>
        <begin position="998"/>
        <end position="1025"/>
    </location>
</feature>
<feature type="disulfide bond" evidence="11">
    <location>
        <begin position="336"/>
        <end position="363"/>
    </location>
</feature>
<feature type="disulfide bond" evidence="11">
    <location>
        <begin position="734"/>
        <end position="761"/>
    </location>
</feature>
<feature type="disulfide bond" evidence="11">
    <location>
        <begin position="884"/>
        <end position="911"/>
    </location>
</feature>
<evidence type="ECO:0000256" key="6">
    <source>
        <dbReference type="ARBA" id="ARBA00022737"/>
    </source>
</evidence>
<dbReference type="SUPFAM" id="SSF57535">
    <property type="entry name" value="Complement control module/SCR domain"/>
    <property type="match status" value="29"/>
</dbReference>
<dbReference type="InterPro" id="IPR016186">
    <property type="entry name" value="C-type_lectin-like/link_sf"/>
</dbReference>
<dbReference type="InParanoid" id="C3XRS5"/>
<feature type="domain" description="Sushi" evidence="14">
    <location>
        <begin position="182"/>
        <end position="238"/>
    </location>
</feature>
<feature type="disulfide bond" evidence="11">
    <location>
        <begin position="563"/>
        <end position="590"/>
    </location>
</feature>
<dbReference type="SMART" id="SM00032">
    <property type="entry name" value="CCP"/>
    <property type="match status" value="29"/>
</dbReference>
<keyword evidence="4 11" id="KW-0768">Sushi</keyword>
<keyword evidence="3" id="KW-0245">EGF-like domain</keyword>
<feature type="disulfide bond" evidence="11">
    <location>
        <begin position="1227"/>
        <end position="1254"/>
    </location>
</feature>
<dbReference type="PROSITE" id="PS50923">
    <property type="entry name" value="SUSHI"/>
    <property type="match status" value="29"/>
</dbReference>
<feature type="domain" description="Sushi" evidence="14">
    <location>
        <begin position="480"/>
        <end position="535"/>
    </location>
</feature>
<dbReference type="Pfam" id="PF00084">
    <property type="entry name" value="Sushi"/>
    <property type="match status" value="29"/>
</dbReference>